<accession>A0ABN7B071</accession>
<dbReference type="Proteomes" id="UP001307889">
    <property type="component" value="Chromosome 7"/>
</dbReference>
<proteinExistence type="predicted"/>
<gene>
    <name evidence="1" type="ORF">NTJ_09410</name>
    <name evidence="2" type="ORF">NTJ_09412</name>
</gene>
<name>A0ABN7B071_9HEMI</name>
<dbReference type="EMBL" id="AP028915">
    <property type="protein sequence ID" value="BES96600.1"/>
    <property type="molecule type" value="Genomic_DNA"/>
</dbReference>
<dbReference type="EMBL" id="AP028915">
    <property type="protein sequence ID" value="BES96598.1"/>
    <property type="molecule type" value="Genomic_DNA"/>
</dbReference>
<evidence type="ECO:0000313" key="3">
    <source>
        <dbReference type="Proteomes" id="UP001307889"/>
    </source>
</evidence>
<keyword evidence="3" id="KW-1185">Reference proteome</keyword>
<reference evidence="2" key="2">
    <citation type="submission" date="2023-09" db="EMBL/GenBank/DDBJ databases">
        <authorList>
            <consortium name="Insect Design Technology Group"/>
            <person name="Shibata T."/>
            <person name="Kobayashi T."/>
            <person name="Uehara T."/>
        </authorList>
    </citation>
    <scope>NUCLEOTIDE SEQUENCE</scope>
    <source>
        <strain evidence="2">Japan</strain>
    </source>
</reference>
<reference evidence="2 3" key="1">
    <citation type="submission" date="2023-09" db="EMBL/GenBank/DDBJ databases">
        <title>Nesidiocoris tenuis whole genome shotgun sequence.</title>
        <authorList>
            <person name="Shibata T."/>
            <person name="Shimoda M."/>
            <person name="Kobayashi T."/>
            <person name="Uehara T."/>
        </authorList>
    </citation>
    <scope>NUCLEOTIDE SEQUENCE [LARGE SCALE GENOMIC DNA]</scope>
    <source>
        <strain evidence="2 3">Japan</strain>
    </source>
</reference>
<protein>
    <submittedName>
        <fullName evidence="2">Uncharacterized protein</fullName>
    </submittedName>
</protein>
<sequence>MILSSSVVIRFLKRLLSISTAGEGSEALGYFMSYSTPSLRGGPRILELEGSPDNVGAFPGSLFMQIATKPQQAVFDSNQSYHDDGEAFLDGYPLYATARLVCPILQHRACALTSSRTTDASSSLTFN</sequence>
<evidence type="ECO:0000313" key="1">
    <source>
        <dbReference type="EMBL" id="BES96598.1"/>
    </source>
</evidence>
<organism evidence="2 3">
    <name type="scientific">Nesidiocoris tenuis</name>
    <dbReference type="NCBI Taxonomy" id="355587"/>
    <lineage>
        <taxon>Eukaryota</taxon>
        <taxon>Metazoa</taxon>
        <taxon>Ecdysozoa</taxon>
        <taxon>Arthropoda</taxon>
        <taxon>Hexapoda</taxon>
        <taxon>Insecta</taxon>
        <taxon>Pterygota</taxon>
        <taxon>Neoptera</taxon>
        <taxon>Paraneoptera</taxon>
        <taxon>Hemiptera</taxon>
        <taxon>Heteroptera</taxon>
        <taxon>Panheteroptera</taxon>
        <taxon>Cimicomorpha</taxon>
        <taxon>Miridae</taxon>
        <taxon>Dicyphina</taxon>
        <taxon>Nesidiocoris</taxon>
    </lineage>
</organism>
<evidence type="ECO:0000313" key="2">
    <source>
        <dbReference type="EMBL" id="BES96600.1"/>
    </source>
</evidence>